<evidence type="ECO:0000256" key="3">
    <source>
        <dbReference type="ARBA" id="ARBA00022695"/>
    </source>
</evidence>
<dbReference type="InterPro" id="IPR021109">
    <property type="entry name" value="Peptidase_aspartic_dom_sf"/>
</dbReference>
<organism evidence="10 11">
    <name type="scientific">Papaver somniferum</name>
    <name type="common">Opium poppy</name>
    <dbReference type="NCBI Taxonomy" id="3469"/>
    <lineage>
        <taxon>Eukaryota</taxon>
        <taxon>Viridiplantae</taxon>
        <taxon>Streptophyta</taxon>
        <taxon>Embryophyta</taxon>
        <taxon>Tracheophyta</taxon>
        <taxon>Spermatophyta</taxon>
        <taxon>Magnoliopsida</taxon>
        <taxon>Ranunculales</taxon>
        <taxon>Papaveraceae</taxon>
        <taxon>Papaveroideae</taxon>
        <taxon>Papaver</taxon>
    </lineage>
</organism>
<keyword evidence="2" id="KW-0808">Transferase</keyword>
<feature type="domain" description="Reverse transcriptase" evidence="8">
    <location>
        <begin position="454"/>
        <end position="551"/>
    </location>
</feature>
<evidence type="ECO:0000256" key="7">
    <source>
        <dbReference type="ARBA" id="ARBA00022918"/>
    </source>
</evidence>
<accession>A0A4Y7JYI1</accession>
<dbReference type="STRING" id="3469.A0A4Y7JYI1"/>
<sequence length="564" mass="63954">MVYISWEEYKDKLYARFGDNQYMDFFGELSKLSQTSTVGGTVQDFREKFEKLLAKVGPIPQHQQVSMFISGLDVSIRTDVQANKPTTLSSTIGLTRLFEAINSSNKRVTPSVPKIIMQPRNTHVNSSSTPIRRMMIEEINERKRKGFCFKCNEKFVPGHRCKKLFSIQANLEDGDDDVEIEVEEIGDDQDDEVTEISLHAISSSQTPETMRVMGKLGLKPVTVLIDSGSTHNFVCERIAEKIGLHPIPKGKLEVIVATRERVSSSGICLQTQLTLQGVPISVDVYLLPLEVYEVVLGTQWLRTLGPIEWDFSKIKMKFKVDGKEVALHGLSTPENKMVDSPNLLRAAKKNKEVLLHLCSFTASQSPREMCQAPIELQQLLAKHKKVLTQPKTLPPRRLEDRRIPLQPGCGLVSVKTYRYPHFEKTEIEKIVSEMLSSGVIRPSNSPYSSPVILVKKNDGSWRMCIDYRALIVLDSVKDKFHIPVIDELLDELNGAIFFTKLDLRFGYHQVCVHLDDIEKTAYRTHQGHYEFLVMPFGLTNAPSTFQSLMNEREVKYLDHIISSA</sequence>
<dbReference type="GO" id="GO:0003964">
    <property type="term" value="F:RNA-directed DNA polymerase activity"/>
    <property type="evidence" value="ECO:0007669"/>
    <property type="project" value="UniProtKB-KW"/>
</dbReference>
<dbReference type="GO" id="GO:0004190">
    <property type="term" value="F:aspartic-type endopeptidase activity"/>
    <property type="evidence" value="ECO:0007669"/>
    <property type="project" value="InterPro"/>
</dbReference>
<dbReference type="AlphaFoldDB" id="A0A4Y7JYI1"/>
<evidence type="ECO:0000256" key="6">
    <source>
        <dbReference type="ARBA" id="ARBA00022801"/>
    </source>
</evidence>
<proteinExistence type="predicted"/>
<dbReference type="Pfam" id="PF00078">
    <property type="entry name" value="RVT_1"/>
    <property type="match status" value="1"/>
</dbReference>
<dbReference type="SUPFAM" id="SSF56672">
    <property type="entry name" value="DNA/RNA polymerases"/>
    <property type="match status" value="1"/>
</dbReference>
<name>A0A4Y7JYI1_PAPSO</name>
<dbReference type="PANTHER" id="PTHR24559:SF444">
    <property type="entry name" value="REVERSE TRANSCRIPTASE DOMAIN-CONTAINING PROTEIN"/>
    <property type="match status" value="1"/>
</dbReference>
<dbReference type="FunFam" id="3.10.10.10:FF:000007">
    <property type="entry name" value="Retrovirus-related Pol polyprotein from transposon 17.6-like Protein"/>
    <property type="match status" value="1"/>
</dbReference>
<dbReference type="InterPro" id="IPR053134">
    <property type="entry name" value="RNA-dir_DNA_polymerase"/>
</dbReference>
<dbReference type="CDD" id="cd00303">
    <property type="entry name" value="retropepsin_like"/>
    <property type="match status" value="1"/>
</dbReference>
<dbReference type="OMA" id="HATIFLE"/>
<dbReference type="Gene3D" id="2.40.70.10">
    <property type="entry name" value="Acid Proteases"/>
    <property type="match status" value="1"/>
</dbReference>
<protein>
    <recommendedName>
        <fullName evidence="12">Reverse transcriptase domain-containing protein</fullName>
    </recommendedName>
</protein>
<keyword evidence="6" id="KW-0378">Hydrolase</keyword>
<dbReference type="InterPro" id="IPR043502">
    <property type="entry name" value="DNA/RNA_pol_sf"/>
</dbReference>
<keyword evidence="7" id="KW-0695">RNA-directed DNA polymerase</keyword>
<evidence type="ECO:0000259" key="9">
    <source>
        <dbReference type="Pfam" id="PF03732"/>
    </source>
</evidence>
<dbReference type="CDD" id="cd01647">
    <property type="entry name" value="RT_LTR"/>
    <property type="match status" value="1"/>
</dbReference>
<dbReference type="Proteomes" id="UP000316621">
    <property type="component" value="Chromosome 6"/>
</dbReference>
<evidence type="ECO:0000313" key="10">
    <source>
        <dbReference type="EMBL" id="RZC65112.1"/>
    </source>
</evidence>
<dbReference type="InterPro" id="IPR000477">
    <property type="entry name" value="RT_dom"/>
</dbReference>
<evidence type="ECO:0000256" key="5">
    <source>
        <dbReference type="ARBA" id="ARBA00022759"/>
    </source>
</evidence>
<dbReference type="EMBL" id="CM010720">
    <property type="protein sequence ID" value="RZC65112.1"/>
    <property type="molecule type" value="Genomic_DNA"/>
</dbReference>
<dbReference type="Gene3D" id="3.10.10.10">
    <property type="entry name" value="HIV Type 1 Reverse Transcriptase, subunit A, domain 1"/>
    <property type="match status" value="1"/>
</dbReference>
<keyword evidence="11" id="KW-1185">Reference proteome</keyword>
<keyword evidence="5" id="KW-0255">Endonuclease</keyword>
<evidence type="ECO:0000256" key="2">
    <source>
        <dbReference type="ARBA" id="ARBA00022679"/>
    </source>
</evidence>
<dbReference type="Gramene" id="RZC65112">
    <property type="protein sequence ID" value="RZC65112"/>
    <property type="gene ID" value="C5167_008797"/>
</dbReference>
<dbReference type="PANTHER" id="PTHR24559">
    <property type="entry name" value="TRANSPOSON TY3-I GAG-POL POLYPROTEIN"/>
    <property type="match status" value="1"/>
</dbReference>
<gene>
    <name evidence="10" type="ORF">C5167_008797</name>
</gene>
<evidence type="ECO:0000256" key="4">
    <source>
        <dbReference type="ARBA" id="ARBA00022722"/>
    </source>
</evidence>
<dbReference type="GO" id="GO:0006508">
    <property type="term" value="P:proteolysis"/>
    <property type="evidence" value="ECO:0007669"/>
    <property type="project" value="UniProtKB-KW"/>
</dbReference>
<dbReference type="PROSITE" id="PS00141">
    <property type="entry name" value="ASP_PROTEASE"/>
    <property type="match status" value="1"/>
</dbReference>
<dbReference type="GO" id="GO:0004519">
    <property type="term" value="F:endonuclease activity"/>
    <property type="evidence" value="ECO:0007669"/>
    <property type="project" value="UniProtKB-KW"/>
</dbReference>
<keyword evidence="1" id="KW-0645">Protease</keyword>
<dbReference type="Pfam" id="PF03732">
    <property type="entry name" value="Retrotrans_gag"/>
    <property type="match status" value="1"/>
</dbReference>
<evidence type="ECO:0000259" key="8">
    <source>
        <dbReference type="Pfam" id="PF00078"/>
    </source>
</evidence>
<dbReference type="InterPro" id="IPR001969">
    <property type="entry name" value="Aspartic_peptidase_AS"/>
</dbReference>
<evidence type="ECO:0000256" key="1">
    <source>
        <dbReference type="ARBA" id="ARBA00022670"/>
    </source>
</evidence>
<reference evidence="10 11" key="1">
    <citation type="journal article" date="2018" name="Science">
        <title>The opium poppy genome and morphinan production.</title>
        <authorList>
            <person name="Guo L."/>
            <person name="Winzer T."/>
            <person name="Yang X."/>
            <person name="Li Y."/>
            <person name="Ning Z."/>
            <person name="He Z."/>
            <person name="Teodor R."/>
            <person name="Lu Y."/>
            <person name="Bowser T.A."/>
            <person name="Graham I.A."/>
            <person name="Ye K."/>
        </authorList>
    </citation>
    <scope>NUCLEOTIDE SEQUENCE [LARGE SCALE GENOMIC DNA]</scope>
    <source>
        <strain evidence="11">cv. HN1</strain>
        <tissue evidence="10">Leaves</tissue>
    </source>
</reference>
<dbReference type="InterPro" id="IPR005162">
    <property type="entry name" value="Retrotrans_gag_dom"/>
</dbReference>
<evidence type="ECO:0008006" key="12">
    <source>
        <dbReference type="Google" id="ProtNLM"/>
    </source>
</evidence>
<dbReference type="Pfam" id="PF08284">
    <property type="entry name" value="RVP_2"/>
    <property type="match status" value="1"/>
</dbReference>
<dbReference type="SUPFAM" id="SSF50630">
    <property type="entry name" value="Acid proteases"/>
    <property type="match status" value="1"/>
</dbReference>
<feature type="domain" description="Retrotransposon gag" evidence="9">
    <location>
        <begin position="4"/>
        <end position="73"/>
    </location>
</feature>
<keyword evidence="4" id="KW-0540">Nuclease</keyword>
<evidence type="ECO:0000313" key="11">
    <source>
        <dbReference type="Proteomes" id="UP000316621"/>
    </source>
</evidence>
<keyword evidence="3" id="KW-0548">Nucleotidyltransferase</keyword>